<dbReference type="EMBL" id="PKPP01002308">
    <property type="protein sequence ID" value="PWA76149.1"/>
    <property type="molecule type" value="Genomic_DNA"/>
</dbReference>
<dbReference type="GO" id="GO:0008270">
    <property type="term" value="F:zinc ion binding"/>
    <property type="evidence" value="ECO:0007669"/>
    <property type="project" value="UniProtKB-KW"/>
</dbReference>
<keyword evidence="5" id="KW-1185">Reference proteome</keyword>
<name>A0A2U1NRK3_ARTAN</name>
<dbReference type="OrthoDB" id="1741593at2759"/>
<dbReference type="InterPro" id="IPR001878">
    <property type="entry name" value="Znf_CCHC"/>
</dbReference>
<keyword evidence="1" id="KW-0862">Zinc</keyword>
<organism evidence="4 5">
    <name type="scientific">Artemisia annua</name>
    <name type="common">Sweet wormwood</name>
    <dbReference type="NCBI Taxonomy" id="35608"/>
    <lineage>
        <taxon>Eukaryota</taxon>
        <taxon>Viridiplantae</taxon>
        <taxon>Streptophyta</taxon>
        <taxon>Embryophyta</taxon>
        <taxon>Tracheophyta</taxon>
        <taxon>Spermatophyta</taxon>
        <taxon>Magnoliopsida</taxon>
        <taxon>eudicotyledons</taxon>
        <taxon>Gunneridae</taxon>
        <taxon>Pentapetalae</taxon>
        <taxon>asterids</taxon>
        <taxon>campanulids</taxon>
        <taxon>Asterales</taxon>
        <taxon>Asteraceae</taxon>
        <taxon>Asteroideae</taxon>
        <taxon>Anthemideae</taxon>
        <taxon>Artemisiinae</taxon>
        <taxon>Artemisia</taxon>
    </lineage>
</organism>
<dbReference type="Proteomes" id="UP000245207">
    <property type="component" value="Unassembled WGS sequence"/>
</dbReference>
<proteinExistence type="predicted"/>
<reference evidence="4 5" key="1">
    <citation type="journal article" date="2018" name="Mol. Plant">
        <title>The genome of Artemisia annua provides insight into the evolution of Asteraceae family and artemisinin biosynthesis.</title>
        <authorList>
            <person name="Shen Q."/>
            <person name="Zhang L."/>
            <person name="Liao Z."/>
            <person name="Wang S."/>
            <person name="Yan T."/>
            <person name="Shi P."/>
            <person name="Liu M."/>
            <person name="Fu X."/>
            <person name="Pan Q."/>
            <person name="Wang Y."/>
            <person name="Lv Z."/>
            <person name="Lu X."/>
            <person name="Zhang F."/>
            <person name="Jiang W."/>
            <person name="Ma Y."/>
            <person name="Chen M."/>
            <person name="Hao X."/>
            <person name="Li L."/>
            <person name="Tang Y."/>
            <person name="Lv G."/>
            <person name="Zhou Y."/>
            <person name="Sun X."/>
            <person name="Brodelius P.E."/>
            <person name="Rose J.K.C."/>
            <person name="Tang K."/>
        </authorList>
    </citation>
    <scope>NUCLEOTIDE SEQUENCE [LARGE SCALE GENOMIC DNA]</scope>
    <source>
        <strain evidence="5">cv. Huhao1</strain>
        <tissue evidence="4">Leaf</tissue>
    </source>
</reference>
<feature type="domain" description="CCHC-type" evidence="3">
    <location>
        <begin position="148"/>
        <end position="161"/>
    </location>
</feature>
<dbReference type="PANTHER" id="PTHR34222">
    <property type="entry name" value="GAG_PRE-INTEGRS DOMAIN-CONTAINING PROTEIN"/>
    <property type="match status" value="1"/>
</dbReference>
<gene>
    <name evidence="4" type="ORF">CTI12_AA235210</name>
</gene>
<keyword evidence="1" id="KW-0863">Zinc-finger</keyword>
<comment type="caution">
    <text evidence="4">The sequence shown here is derived from an EMBL/GenBank/DDBJ whole genome shotgun (WGS) entry which is preliminary data.</text>
</comment>
<evidence type="ECO:0000313" key="4">
    <source>
        <dbReference type="EMBL" id="PWA76149.1"/>
    </source>
</evidence>
<evidence type="ECO:0000259" key="3">
    <source>
        <dbReference type="PROSITE" id="PS50158"/>
    </source>
</evidence>
<evidence type="ECO:0000256" key="1">
    <source>
        <dbReference type="PROSITE-ProRule" id="PRU00047"/>
    </source>
</evidence>
<dbReference type="PANTHER" id="PTHR34222:SF43">
    <property type="entry name" value="RETROTRANSPOSON GAG DOMAIN-CONTAINING PROTEIN"/>
    <property type="match status" value="1"/>
</dbReference>
<sequence length="245" mass="27770">MTNTETTPPSQETRYVVQDAPRSFSTRQNGRTLASYYNELIGIFQEIDTRLMFHEDSVEHVVSLNKILGRLRVHIFLAGLDPDFNQARGEILRKDPPLDLEACYAFVRKDQTQRSTMEEPKNEPDSIVNLATRNRFSKGKNTSNKLVCTHCGEEGHSKQRCYEIVGYPEWWDFSKKPRRKVGQASTATAKNDDTNPVAAHTESFNDYGNSEIPAFGGGDNRTSFNTETLAPPRLPPWTSASIWPQ</sequence>
<accession>A0A2U1NRK3</accession>
<keyword evidence="1" id="KW-0479">Metal-binding</keyword>
<feature type="region of interest" description="Disordered" evidence="2">
    <location>
        <begin position="182"/>
        <end position="245"/>
    </location>
</feature>
<dbReference type="AlphaFoldDB" id="A0A2U1NRK3"/>
<protein>
    <recommendedName>
        <fullName evidence="3">CCHC-type domain-containing protein</fullName>
    </recommendedName>
</protein>
<dbReference type="PROSITE" id="PS50158">
    <property type="entry name" value="ZF_CCHC"/>
    <property type="match status" value="1"/>
</dbReference>
<evidence type="ECO:0000313" key="5">
    <source>
        <dbReference type="Proteomes" id="UP000245207"/>
    </source>
</evidence>
<dbReference type="GO" id="GO:0003676">
    <property type="term" value="F:nucleic acid binding"/>
    <property type="evidence" value="ECO:0007669"/>
    <property type="project" value="InterPro"/>
</dbReference>
<evidence type="ECO:0000256" key="2">
    <source>
        <dbReference type="SAM" id="MobiDB-lite"/>
    </source>
</evidence>